<dbReference type="InterPro" id="IPR013083">
    <property type="entry name" value="Znf_RING/FYVE/PHD"/>
</dbReference>
<evidence type="ECO:0000256" key="1">
    <source>
        <dbReference type="PROSITE-ProRule" id="PRU00175"/>
    </source>
</evidence>
<proteinExistence type="predicted"/>
<feature type="coiled-coil region" evidence="2">
    <location>
        <begin position="87"/>
        <end position="212"/>
    </location>
</feature>
<feature type="domain" description="RING-type" evidence="4">
    <location>
        <begin position="6"/>
        <end position="49"/>
    </location>
</feature>
<feature type="region of interest" description="Disordered" evidence="3">
    <location>
        <begin position="219"/>
        <end position="342"/>
    </location>
</feature>
<keyword evidence="1" id="KW-0863">Zinc-finger</keyword>
<dbReference type="Pfam" id="PF13920">
    <property type="entry name" value="zf-C3HC4_3"/>
    <property type="match status" value="1"/>
</dbReference>
<reference evidence="6" key="1">
    <citation type="submission" date="2024-04" db="EMBL/GenBank/DDBJ databases">
        <authorList>
            <person name="Shaw F."/>
            <person name="Minotto A."/>
        </authorList>
    </citation>
    <scope>NUCLEOTIDE SEQUENCE [LARGE SCALE GENOMIC DNA]</scope>
</reference>
<dbReference type="PANTHER" id="PTHR25462:SF296">
    <property type="entry name" value="MEIOTIC P26, ISOFORM F"/>
    <property type="match status" value="1"/>
</dbReference>
<evidence type="ECO:0000256" key="2">
    <source>
        <dbReference type="SAM" id="Coils"/>
    </source>
</evidence>
<evidence type="ECO:0000313" key="5">
    <source>
        <dbReference type="EMBL" id="CAL1714350.1"/>
    </source>
</evidence>
<name>A0ABP1E2Q5_9APHY</name>
<dbReference type="Gene3D" id="3.30.40.10">
    <property type="entry name" value="Zinc/RING finger domain, C3HC4 (zinc finger)"/>
    <property type="match status" value="1"/>
</dbReference>
<sequence length="342" mass="39171">MGSRECSICLEDLKNPVVTPCGHLHCEACLLTFVERSQDAIKASCPTCRASFSLVQPDLRFIPKKFQPFIMPSIRRVYLPELERGDNQSLQNQVRDLEKRVKLLKKDKSKLMDKCESLKMERDAFAEKELEAREQNQELNDDYDDVSAELVQVKARIEDLEEDLEVQFAERNHWEQSHATLHKNYRQVIRKLEEANKELHNHKEQRRISEERLPYARCVPRARVQKRTSDQAALDSPGPSTSGASSSSAHTTPDGRAIQPIPKRPRLNQSSRSLSNSGSSFLGPPPTYYAPHPDPQPLRERMPVLTESDSEGGSFNDPPVRKVSLPRRRVLRARRIEDSEEL</sequence>
<evidence type="ECO:0000259" key="4">
    <source>
        <dbReference type="PROSITE" id="PS50089"/>
    </source>
</evidence>
<feature type="compositionally biased region" description="Low complexity" evidence="3">
    <location>
        <begin position="267"/>
        <end position="282"/>
    </location>
</feature>
<organism evidence="5 6">
    <name type="scientific">Somion occarium</name>
    <dbReference type="NCBI Taxonomy" id="3059160"/>
    <lineage>
        <taxon>Eukaryota</taxon>
        <taxon>Fungi</taxon>
        <taxon>Dikarya</taxon>
        <taxon>Basidiomycota</taxon>
        <taxon>Agaricomycotina</taxon>
        <taxon>Agaricomycetes</taxon>
        <taxon>Polyporales</taxon>
        <taxon>Cerrenaceae</taxon>
        <taxon>Somion</taxon>
    </lineage>
</organism>
<dbReference type="EMBL" id="OZ037951">
    <property type="protein sequence ID" value="CAL1714350.1"/>
    <property type="molecule type" value="Genomic_DNA"/>
</dbReference>
<dbReference type="SUPFAM" id="SSF57850">
    <property type="entry name" value="RING/U-box"/>
    <property type="match status" value="1"/>
</dbReference>
<dbReference type="InterPro" id="IPR001841">
    <property type="entry name" value="Znf_RING"/>
</dbReference>
<dbReference type="InterPro" id="IPR047153">
    <property type="entry name" value="TRIM45/56/19-like"/>
</dbReference>
<protein>
    <recommendedName>
        <fullName evidence="4">RING-type domain-containing protein</fullName>
    </recommendedName>
</protein>
<evidence type="ECO:0000313" key="6">
    <source>
        <dbReference type="Proteomes" id="UP001497453"/>
    </source>
</evidence>
<feature type="compositionally biased region" description="Pro residues" evidence="3">
    <location>
        <begin position="283"/>
        <end position="296"/>
    </location>
</feature>
<keyword evidence="1" id="KW-0479">Metal-binding</keyword>
<keyword evidence="1" id="KW-0862">Zinc</keyword>
<gene>
    <name evidence="5" type="ORF">GFSPODELE1_LOCUS9737</name>
</gene>
<dbReference type="Proteomes" id="UP001497453">
    <property type="component" value="Chromosome 8"/>
</dbReference>
<accession>A0ABP1E2Q5</accession>
<feature type="compositionally biased region" description="Low complexity" evidence="3">
    <location>
        <begin position="236"/>
        <end position="252"/>
    </location>
</feature>
<evidence type="ECO:0000256" key="3">
    <source>
        <dbReference type="SAM" id="MobiDB-lite"/>
    </source>
</evidence>
<dbReference type="PANTHER" id="PTHR25462">
    <property type="entry name" value="BONUS, ISOFORM C-RELATED"/>
    <property type="match status" value="1"/>
</dbReference>
<keyword evidence="2" id="KW-0175">Coiled coil</keyword>
<keyword evidence="6" id="KW-1185">Reference proteome</keyword>
<dbReference type="SMART" id="SM00184">
    <property type="entry name" value="RING"/>
    <property type="match status" value="1"/>
</dbReference>
<feature type="compositionally biased region" description="Basic residues" evidence="3">
    <location>
        <begin position="324"/>
        <end position="333"/>
    </location>
</feature>
<dbReference type="PROSITE" id="PS50089">
    <property type="entry name" value="ZF_RING_2"/>
    <property type="match status" value="1"/>
</dbReference>